<dbReference type="PANTHER" id="PTHR39179:SF3">
    <property type="entry name" value="COTS-RELATED PROTEIN"/>
    <property type="match status" value="1"/>
</dbReference>
<dbReference type="EMBL" id="JAMQKB010000003">
    <property type="protein sequence ID" value="MDC3423902.1"/>
    <property type="molecule type" value="Genomic_DNA"/>
</dbReference>
<evidence type="ECO:0000313" key="2">
    <source>
        <dbReference type="EMBL" id="MDC3423902.1"/>
    </source>
</evidence>
<dbReference type="RefSeq" id="WP_272435682.1">
    <property type="nucleotide sequence ID" value="NZ_JAMQKB010000003.1"/>
</dbReference>
<feature type="domain" description="Aminoglycoside phosphotransferase" evidence="1">
    <location>
        <begin position="23"/>
        <end position="254"/>
    </location>
</feature>
<dbReference type="AlphaFoldDB" id="A0A9X3WQ81"/>
<dbReference type="InterPro" id="IPR002575">
    <property type="entry name" value="Aminoglycoside_PTrfase"/>
</dbReference>
<sequence length="339" mass="40897">MLDPIRKILQEYHVEHFDYAKLTNRTYKIDTYQTSYVLKKSRLTPKSLPMWNRVYQLAAQESLASVLPVYMTRRRESYVSYNNEIYYLSPWKEKGDKQDQTDGIKSLYETLGSIHYKTKQRQEVWTEDIEQKITHDKNRVKMYQDTLIKCVEAYEKRHYMSPFELRICMQYRDIQKVLSELDNWYDCYLEDFQDEPTVYHSLCHGNLTNQHVIQHTERTYFINWEKAFIGSPVHDLSIYFFHTLSYHDNPIEQLATSFSVYQNQNPLLQKEISLLAISLLQPHSYFQILERYSEKKSDKAQPFQLKSLEQCFRRLLNGLHLQEVLYDLRDETKEQEIEE</sequence>
<proteinExistence type="predicted"/>
<dbReference type="InterPro" id="IPR011009">
    <property type="entry name" value="Kinase-like_dom_sf"/>
</dbReference>
<evidence type="ECO:0000313" key="3">
    <source>
        <dbReference type="Proteomes" id="UP001145050"/>
    </source>
</evidence>
<keyword evidence="3" id="KW-1185">Reference proteome</keyword>
<name>A0A9X3WQ81_9BACI</name>
<evidence type="ECO:0000259" key="1">
    <source>
        <dbReference type="Pfam" id="PF01636"/>
    </source>
</evidence>
<dbReference type="InterPro" id="IPR047175">
    <property type="entry name" value="CotS-like"/>
</dbReference>
<dbReference type="Gene3D" id="3.90.1200.10">
    <property type="match status" value="1"/>
</dbReference>
<dbReference type="Gene3D" id="3.30.200.20">
    <property type="entry name" value="Phosphorylase Kinase, domain 1"/>
    <property type="match status" value="1"/>
</dbReference>
<comment type="caution">
    <text evidence="2">The sequence shown here is derived from an EMBL/GenBank/DDBJ whole genome shotgun (WGS) entry which is preliminary data.</text>
</comment>
<dbReference type="GO" id="GO:0042601">
    <property type="term" value="C:endospore-forming forespore"/>
    <property type="evidence" value="ECO:0007669"/>
    <property type="project" value="TreeGrafter"/>
</dbReference>
<dbReference type="Pfam" id="PF01636">
    <property type="entry name" value="APH"/>
    <property type="match status" value="1"/>
</dbReference>
<dbReference type="SUPFAM" id="SSF56112">
    <property type="entry name" value="Protein kinase-like (PK-like)"/>
    <property type="match status" value="1"/>
</dbReference>
<protein>
    <submittedName>
        <fullName evidence="2">Phosphotransferase</fullName>
    </submittedName>
</protein>
<dbReference type="PANTHER" id="PTHR39179">
    <property type="entry name" value="SPORE COAT PROTEIN I"/>
    <property type="match status" value="1"/>
</dbReference>
<accession>A0A9X3WQ81</accession>
<gene>
    <name evidence="2" type="ORF">NC797_05190</name>
</gene>
<organism evidence="2 3">
    <name type="scientific">Terrihalobacillus insolitus</name>
    <dbReference type="NCBI Taxonomy" id="2950438"/>
    <lineage>
        <taxon>Bacteria</taxon>
        <taxon>Bacillati</taxon>
        <taxon>Bacillota</taxon>
        <taxon>Bacilli</taxon>
        <taxon>Bacillales</taxon>
        <taxon>Bacillaceae</taxon>
        <taxon>Terrihalobacillus</taxon>
    </lineage>
</organism>
<reference evidence="2" key="1">
    <citation type="submission" date="2022-06" db="EMBL/GenBank/DDBJ databases">
        <title>Aquibacillus sp. a new bacterium isolated from soil saline samples.</title>
        <authorList>
            <person name="Galisteo C."/>
            <person name="De La Haba R."/>
            <person name="Sanchez-Porro C."/>
            <person name="Ventosa A."/>
        </authorList>
    </citation>
    <scope>NUCLEOTIDE SEQUENCE</scope>
    <source>
        <strain evidence="2">3ASR75-11</strain>
    </source>
</reference>
<dbReference type="Proteomes" id="UP001145050">
    <property type="component" value="Unassembled WGS sequence"/>
</dbReference>